<accession>A0A926Q0W5</accession>
<evidence type="ECO:0000256" key="1">
    <source>
        <dbReference type="ARBA" id="ARBA00022598"/>
    </source>
</evidence>
<dbReference type="InterPro" id="IPR055398">
    <property type="entry name" value="Rossmann-like_BshC"/>
</dbReference>
<dbReference type="EC" id="6.-.-.-" evidence="2"/>
<comment type="similarity">
    <text evidence="2">Belongs to the BshC family.</text>
</comment>
<evidence type="ECO:0000259" key="4">
    <source>
        <dbReference type="Pfam" id="PF24850"/>
    </source>
</evidence>
<dbReference type="GO" id="GO:0016874">
    <property type="term" value="F:ligase activity"/>
    <property type="evidence" value="ECO:0007669"/>
    <property type="project" value="UniProtKB-UniRule"/>
</dbReference>
<dbReference type="NCBIfam" id="TIGR03998">
    <property type="entry name" value="thiol_BshC"/>
    <property type="match status" value="1"/>
</dbReference>
<feature type="domain" description="Bacillithiol biosynthesis BshC N-terminal Rossmann-like" evidence="3">
    <location>
        <begin position="1"/>
        <end position="375"/>
    </location>
</feature>
<evidence type="ECO:0000313" key="5">
    <source>
        <dbReference type="EMBL" id="MBC9795292.1"/>
    </source>
</evidence>
<evidence type="ECO:0000313" key="6">
    <source>
        <dbReference type="Proteomes" id="UP000653730"/>
    </source>
</evidence>
<comment type="caution">
    <text evidence="5">The sequence shown here is derived from an EMBL/GenBank/DDBJ whole genome shotgun (WGS) entry which is preliminary data.</text>
</comment>
<gene>
    <name evidence="2 5" type="primary">bshC</name>
    <name evidence="5" type="ORF">IBL28_04890</name>
</gene>
<dbReference type="Proteomes" id="UP000653730">
    <property type="component" value="Unassembled WGS sequence"/>
</dbReference>
<evidence type="ECO:0000256" key="2">
    <source>
        <dbReference type="HAMAP-Rule" id="MF_01867"/>
    </source>
</evidence>
<feature type="domain" description="Bacillithiol biosynthesis BshC C-terminal coiled-coil" evidence="4">
    <location>
        <begin position="377"/>
        <end position="533"/>
    </location>
</feature>
<organism evidence="5 6">
    <name type="scientific">Sinomicrobium weinanense</name>
    <dbReference type="NCBI Taxonomy" id="2842200"/>
    <lineage>
        <taxon>Bacteria</taxon>
        <taxon>Pseudomonadati</taxon>
        <taxon>Bacteroidota</taxon>
        <taxon>Flavobacteriia</taxon>
        <taxon>Flavobacteriales</taxon>
        <taxon>Flavobacteriaceae</taxon>
        <taxon>Sinomicrobium</taxon>
    </lineage>
</organism>
<evidence type="ECO:0000259" key="3">
    <source>
        <dbReference type="Pfam" id="PF10079"/>
    </source>
</evidence>
<dbReference type="InterPro" id="IPR011199">
    <property type="entry name" value="Bacillithiol_biosynth_BshC"/>
</dbReference>
<dbReference type="RefSeq" id="WP_187964446.1">
    <property type="nucleotide sequence ID" value="NZ_JACVDC010000008.1"/>
</dbReference>
<proteinExistence type="inferred from homology"/>
<reference evidence="5 6" key="1">
    <citation type="submission" date="2020-09" db="EMBL/GenBank/DDBJ databases">
        <title>Sinomicrobium weinanense sp. nov., a halophilic bacteria isolated from saline-alkali soil.</title>
        <authorList>
            <person name="Wu P."/>
            <person name="Ren H."/>
            <person name="Mei Y."/>
            <person name="Liang Y."/>
            <person name="Chen Z."/>
        </authorList>
    </citation>
    <scope>NUCLEOTIDE SEQUENCE [LARGE SCALE GENOMIC DNA]</scope>
    <source>
        <strain evidence="5 6">FJxs</strain>
    </source>
</reference>
<dbReference type="Pfam" id="PF10079">
    <property type="entry name" value="Rossmann-like_BshC"/>
    <property type="match status" value="1"/>
</dbReference>
<dbReference type="InterPro" id="IPR055399">
    <property type="entry name" value="CC_BshC"/>
</dbReference>
<dbReference type="HAMAP" id="MF_01867">
    <property type="entry name" value="BshC"/>
    <property type="match status" value="1"/>
</dbReference>
<dbReference type="EMBL" id="JACVDC010000008">
    <property type="protein sequence ID" value="MBC9795292.1"/>
    <property type="molecule type" value="Genomic_DNA"/>
</dbReference>
<keyword evidence="6" id="KW-1185">Reference proteome</keyword>
<keyword evidence="1 2" id="KW-0436">Ligase</keyword>
<sequence>MPAECISFRETGYFSKLICDYTEREQALRPFYERFPEIGEFKKQIEEKQAFFSEETRSVLAGALQEQYKNTPASEATLVNLRSLSENNTFTVTTGHQLNIFTGPSYFLYKIITTVNLAAELKSAYPAYHFVPVYWMATEDHDFEEISHFNFNGKNFQWNRASGGAVGALSTEGLDEVLHLFASELGAGRHAEYLKDLFQKAYLEHKDLTEATRFLVNELFGEYGLVIVDGNDKALKKCFVPYMQEDLARHTAYQSVSAASEALKTVNPEYGIQVNPREINLFYLQDGLRERIEKNDEGYFVHGTDIKWKEEELLEHLREDPQQFSPNVLLRPLYQEVILPNLCYIGGGGEIAYWLQLKGFFQQVKVPFPVLLLRNSVLLVNAAQSGKMKKLNISASNLFLKRDDFINRKVREISNIDIDFSPQKKHLQEQFKSMYELADQTDKTFLNAVKAQEVKQLRGLDNLEKRLLKAQKRKLSDHVIRITEIQNQLFPNGSLQERVVNFSQFYLEYGEELVPKLMKELKPLQDGFSVLTL</sequence>
<dbReference type="AlphaFoldDB" id="A0A926Q0W5"/>
<protein>
    <recommendedName>
        <fullName evidence="2">Putative cysteine ligase BshC</fullName>
        <ecNumber evidence="2">6.-.-.-</ecNumber>
    </recommendedName>
</protein>
<name>A0A926Q0W5_9FLAO</name>
<dbReference type="Pfam" id="PF24850">
    <property type="entry name" value="CC_BshC"/>
    <property type="match status" value="1"/>
</dbReference>
<dbReference type="PIRSF" id="PIRSF012535">
    <property type="entry name" value="UCP012535"/>
    <property type="match status" value="1"/>
</dbReference>